<organism evidence="1 2">
    <name type="scientific">Rothia aeria F0474</name>
    <dbReference type="NCBI Taxonomy" id="1125724"/>
    <lineage>
        <taxon>Bacteria</taxon>
        <taxon>Bacillati</taxon>
        <taxon>Actinomycetota</taxon>
        <taxon>Actinomycetes</taxon>
        <taxon>Micrococcales</taxon>
        <taxon>Micrococcaceae</taxon>
        <taxon>Rothia</taxon>
    </lineage>
</organism>
<protein>
    <submittedName>
        <fullName evidence="1">Uncharacterized protein</fullName>
    </submittedName>
</protein>
<evidence type="ECO:0000313" key="1">
    <source>
        <dbReference type="EMBL" id="EID50813.1"/>
    </source>
</evidence>
<dbReference type="Proteomes" id="UP000004863">
    <property type="component" value="Unassembled WGS sequence"/>
</dbReference>
<gene>
    <name evidence="1" type="ORF">HMPREF1324_0274</name>
</gene>
<accession>I0USG0</accession>
<dbReference type="EMBL" id="AJJQ01000036">
    <property type="protein sequence ID" value="EID50813.1"/>
    <property type="molecule type" value="Genomic_DNA"/>
</dbReference>
<name>I0USG0_9MICC</name>
<dbReference type="AlphaFoldDB" id="I0USG0"/>
<sequence length="48" mass="5578">MYIKPEFKKISSFAHITRGWLWGSYRDVYGVWHGPRTNFNGAGGSSEW</sequence>
<proteinExistence type="predicted"/>
<evidence type="ECO:0000313" key="2">
    <source>
        <dbReference type="Proteomes" id="UP000004863"/>
    </source>
</evidence>
<keyword evidence="2" id="KW-1185">Reference proteome</keyword>
<comment type="caution">
    <text evidence="1">The sequence shown here is derived from an EMBL/GenBank/DDBJ whole genome shotgun (WGS) entry which is preliminary data.</text>
</comment>
<reference evidence="1" key="1">
    <citation type="submission" date="2012-03" db="EMBL/GenBank/DDBJ databases">
        <authorList>
            <person name="Durkin A.S."/>
            <person name="McCorrison J."/>
            <person name="Torralba M."/>
            <person name="Gillis M."/>
            <person name="Methe B."/>
            <person name="Sutton G."/>
            <person name="Nelson K.E."/>
        </authorList>
    </citation>
    <scope>NUCLEOTIDE SEQUENCE [LARGE SCALE GENOMIC DNA]</scope>
    <source>
        <strain evidence="1">F0474</strain>
    </source>
</reference>